<keyword evidence="6 10" id="KW-1133">Transmembrane helix</keyword>
<feature type="transmembrane region" description="Helical" evidence="10">
    <location>
        <begin position="186"/>
        <end position="205"/>
    </location>
</feature>
<feature type="transmembrane region" description="Helical" evidence="10">
    <location>
        <begin position="122"/>
        <end position="144"/>
    </location>
</feature>
<dbReference type="HAMAP" id="MF_02078">
    <property type="entry name" value="MurJ_MviN"/>
    <property type="match status" value="1"/>
</dbReference>
<reference evidence="13" key="1">
    <citation type="submission" date="2017-02" db="EMBL/GenBank/DDBJ databases">
        <authorList>
            <person name="Regsiter A."/>
            <person name="William W."/>
        </authorList>
    </citation>
    <scope>NUCLEOTIDE SEQUENCE</scope>
    <source>
        <strain evidence="13">Bib</strain>
    </source>
</reference>
<keyword evidence="2 10" id="KW-1003">Cell membrane</keyword>
<feature type="transmembrane region" description="Helical" evidence="10">
    <location>
        <begin position="481"/>
        <end position="501"/>
    </location>
</feature>
<name>A0A3P3XJX2_9SPIR</name>
<dbReference type="NCBIfam" id="TIGR01695">
    <property type="entry name" value="murJ_mviN"/>
    <property type="match status" value="1"/>
</dbReference>
<evidence type="ECO:0000256" key="12">
    <source>
        <dbReference type="SAM" id="MobiDB-lite"/>
    </source>
</evidence>
<sequence>MAPQENHENSAARASTPETAASTPAPTLESDAASAKMVRSAGMLSVLTMISRVLGLIREMTKARFLGTGIYSDAFTVSFIIPNFTRRLFAEGSITVAFIPTYKGYLHAQNDEETRTFLSASLTVLTICVTAAVALGIALAPWIVKLFGSEPVETALLTRIMFPFLALVSFAALLQGILNSHEIFNPSGLAPILFNICFIVVPWLVGSRLGNPARAMAVGVVIGGLAQALVQLPAVLRLGIRFGFMNPARAFLNPGMRKVFALIAPTILGMAAYQVNDLVSTAFASRAGTGVASSLQYSLRLQELILGIFAVSAGTVLLPRLADAVREHAWRDYSSTLGRTMRSLLLLTVPVAVFSMAFPERIVTLLFKSGDFTDVSVRLTASAFFWHQTGLVFIAMNRLIAPAFYARSDTKTPTWAGIASFGVNVVLVLALAFRFQGPGIAFALSFSSAMNTGLLVWALIKGNIEGVRHELWDALKYAIRMAIFSAVAVVPALFVDRAVYAKVADAHSRLISAGVPLVAGTVVFAAVGIALLVLTKDSVAASITNAFSRKTRGRGR</sequence>
<dbReference type="GO" id="GO:0008360">
    <property type="term" value="P:regulation of cell shape"/>
    <property type="evidence" value="ECO:0007669"/>
    <property type="project" value="UniProtKB-UniRule"/>
</dbReference>
<dbReference type="AlphaFoldDB" id="A0A3P3XJX2"/>
<dbReference type="PRINTS" id="PR01806">
    <property type="entry name" value="VIRFACTRMVIN"/>
</dbReference>
<feature type="transmembrane region" description="Helical" evidence="10">
    <location>
        <begin position="439"/>
        <end position="460"/>
    </location>
</feature>
<comment type="function">
    <text evidence="8 10 11">Involved in peptidoglycan biosynthesis. Transports lipid-linked peptidoglycan precursors from the inner to the outer leaflet of the cytoplasmic membrane.</text>
</comment>
<dbReference type="PANTHER" id="PTHR47019">
    <property type="entry name" value="LIPID II FLIPPASE MURJ"/>
    <property type="match status" value="1"/>
</dbReference>
<keyword evidence="7 10" id="KW-0472">Membrane</keyword>
<keyword evidence="3 10" id="KW-0812">Transmembrane</keyword>
<evidence type="ECO:0000256" key="11">
    <source>
        <dbReference type="PIRNR" id="PIRNR002869"/>
    </source>
</evidence>
<feature type="compositionally biased region" description="Basic and acidic residues" evidence="12">
    <location>
        <begin position="1"/>
        <end position="10"/>
    </location>
</feature>
<dbReference type="EMBL" id="FWDM01000025">
    <property type="protein sequence ID" value="SLM14134.1"/>
    <property type="molecule type" value="Genomic_DNA"/>
</dbReference>
<feature type="transmembrane region" description="Helical" evidence="10">
    <location>
        <begin position="513"/>
        <end position="534"/>
    </location>
</feature>
<keyword evidence="10 11" id="KW-0813">Transport</keyword>
<keyword evidence="4 10" id="KW-0133">Cell shape</keyword>
<dbReference type="GO" id="GO:0009252">
    <property type="term" value="P:peptidoglycan biosynthetic process"/>
    <property type="evidence" value="ECO:0007669"/>
    <property type="project" value="UniProtKB-UniRule"/>
</dbReference>
<dbReference type="GO" id="GO:0015648">
    <property type="term" value="F:lipid-linked peptidoglycan transporter activity"/>
    <property type="evidence" value="ECO:0007669"/>
    <property type="project" value="UniProtKB-UniRule"/>
</dbReference>
<feature type="transmembrane region" description="Helical" evidence="10">
    <location>
        <begin position="37"/>
        <end position="57"/>
    </location>
</feature>
<feature type="transmembrane region" description="Helical" evidence="10">
    <location>
        <begin position="383"/>
        <end position="401"/>
    </location>
</feature>
<evidence type="ECO:0000256" key="7">
    <source>
        <dbReference type="ARBA" id="ARBA00023136"/>
    </source>
</evidence>
<evidence type="ECO:0000256" key="2">
    <source>
        <dbReference type="ARBA" id="ARBA00022475"/>
    </source>
</evidence>
<comment type="similarity">
    <text evidence="9 10 11">Belongs to the MurJ/MviN family.</text>
</comment>
<keyword evidence="10 11" id="KW-0961">Cell wall biogenesis/degradation</keyword>
<comment type="subcellular location">
    <subcellularLocation>
        <location evidence="1 10">Cell membrane</location>
        <topology evidence="1 10">Multi-pass membrane protein</topology>
    </subcellularLocation>
</comment>
<evidence type="ECO:0000256" key="1">
    <source>
        <dbReference type="ARBA" id="ARBA00004651"/>
    </source>
</evidence>
<feature type="transmembrane region" description="Helical" evidence="10">
    <location>
        <begin position="413"/>
        <end position="433"/>
    </location>
</feature>
<evidence type="ECO:0000256" key="10">
    <source>
        <dbReference type="HAMAP-Rule" id="MF_02078"/>
    </source>
</evidence>
<feature type="region of interest" description="Disordered" evidence="12">
    <location>
        <begin position="1"/>
        <end position="28"/>
    </location>
</feature>
<keyword evidence="5 10" id="KW-0573">Peptidoglycan synthesis</keyword>
<proteinExistence type="inferred from homology"/>
<evidence type="ECO:0000313" key="13">
    <source>
        <dbReference type="EMBL" id="SLM14134.1"/>
    </source>
</evidence>
<evidence type="ECO:0000256" key="9">
    <source>
        <dbReference type="ARBA" id="ARBA00061532"/>
    </source>
</evidence>
<dbReference type="GO" id="GO:0034204">
    <property type="term" value="P:lipid translocation"/>
    <property type="evidence" value="ECO:0007669"/>
    <property type="project" value="TreeGrafter"/>
</dbReference>
<gene>
    <name evidence="10 13" type="primary">murJ</name>
    <name evidence="13" type="ORF">SPIROBIBN47_310043</name>
</gene>
<feature type="transmembrane region" description="Helical" evidence="10">
    <location>
        <begin position="156"/>
        <end position="174"/>
    </location>
</feature>
<dbReference type="PANTHER" id="PTHR47019:SF1">
    <property type="entry name" value="LIPID II FLIPPASE MURJ"/>
    <property type="match status" value="1"/>
</dbReference>
<feature type="compositionally biased region" description="Low complexity" evidence="12">
    <location>
        <begin position="11"/>
        <end position="27"/>
    </location>
</feature>
<evidence type="ECO:0000256" key="8">
    <source>
        <dbReference type="ARBA" id="ARBA00060041"/>
    </source>
</evidence>
<feature type="transmembrane region" description="Helical" evidence="10">
    <location>
        <begin position="343"/>
        <end position="363"/>
    </location>
</feature>
<evidence type="ECO:0000256" key="4">
    <source>
        <dbReference type="ARBA" id="ARBA00022960"/>
    </source>
</evidence>
<dbReference type="PIRSF" id="PIRSF002869">
    <property type="entry name" value="MviN"/>
    <property type="match status" value="1"/>
</dbReference>
<accession>A0A3P3XJX2</accession>
<dbReference type="InterPro" id="IPR004268">
    <property type="entry name" value="MurJ"/>
</dbReference>
<evidence type="ECO:0000256" key="6">
    <source>
        <dbReference type="ARBA" id="ARBA00022989"/>
    </source>
</evidence>
<dbReference type="InterPro" id="IPR051050">
    <property type="entry name" value="Lipid_II_flippase_MurJ/MviN"/>
</dbReference>
<feature type="transmembrane region" description="Helical" evidence="10">
    <location>
        <begin position="217"/>
        <end position="238"/>
    </location>
</feature>
<evidence type="ECO:0000256" key="5">
    <source>
        <dbReference type="ARBA" id="ARBA00022984"/>
    </source>
</evidence>
<dbReference type="UniPathway" id="UPA00219"/>
<feature type="transmembrane region" description="Helical" evidence="10">
    <location>
        <begin position="259"/>
        <end position="276"/>
    </location>
</feature>
<dbReference type="Pfam" id="PF03023">
    <property type="entry name" value="MurJ"/>
    <property type="match status" value="1"/>
</dbReference>
<organism evidence="13">
    <name type="scientific">uncultured spirochete</name>
    <dbReference type="NCBI Taxonomy" id="156406"/>
    <lineage>
        <taxon>Bacteria</taxon>
        <taxon>Pseudomonadati</taxon>
        <taxon>Spirochaetota</taxon>
        <taxon>Spirochaetia</taxon>
        <taxon>Spirochaetales</taxon>
        <taxon>environmental samples</taxon>
    </lineage>
</organism>
<feature type="transmembrane region" description="Helical" evidence="10">
    <location>
        <begin position="304"/>
        <end position="322"/>
    </location>
</feature>
<dbReference type="GO" id="GO:0005886">
    <property type="term" value="C:plasma membrane"/>
    <property type="evidence" value="ECO:0007669"/>
    <property type="project" value="UniProtKB-SubCell"/>
</dbReference>
<dbReference type="GO" id="GO:0071555">
    <property type="term" value="P:cell wall organization"/>
    <property type="evidence" value="ECO:0007669"/>
    <property type="project" value="UniProtKB-UniRule"/>
</dbReference>
<protein>
    <recommendedName>
        <fullName evidence="10">Probable lipid II flippase MurJ</fullName>
    </recommendedName>
</protein>
<comment type="pathway">
    <text evidence="10">Cell wall biogenesis; peptidoglycan biosynthesis.</text>
</comment>
<dbReference type="CDD" id="cd13123">
    <property type="entry name" value="MATE_MurJ_like"/>
    <property type="match status" value="1"/>
</dbReference>
<evidence type="ECO:0000256" key="3">
    <source>
        <dbReference type="ARBA" id="ARBA00022692"/>
    </source>
</evidence>